<dbReference type="InterPro" id="IPR019775">
    <property type="entry name" value="WD40_repeat_CS"/>
</dbReference>
<name>A0A8K0GBE2_IGNLU</name>
<evidence type="ECO:0000256" key="6">
    <source>
        <dbReference type="ARBA" id="ARBA00039131"/>
    </source>
</evidence>
<dbReference type="InterPro" id="IPR052415">
    <property type="entry name" value="Diphthine_MTase"/>
</dbReference>
<evidence type="ECO:0000313" key="9">
    <source>
        <dbReference type="EMBL" id="KAF2895662.1"/>
    </source>
</evidence>
<gene>
    <name evidence="9" type="ORF">ILUMI_10521</name>
</gene>
<feature type="repeat" description="WD" evidence="8">
    <location>
        <begin position="244"/>
        <end position="280"/>
    </location>
</feature>
<evidence type="ECO:0000256" key="5">
    <source>
        <dbReference type="ARBA" id="ARBA00038092"/>
    </source>
</evidence>
<dbReference type="OrthoDB" id="1930760at2759"/>
<dbReference type="GO" id="GO:0005737">
    <property type="term" value="C:cytoplasm"/>
    <property type="evidence" value="ECO:0007669"/>
    <property type="project" value="TreeGrafter"/>
</dbReference>
<comment type="similarity">
    <text evidence="5">Belongs to the DPH7 family.</text>
</comment>
<keyword evidence="2 8" id="KW-0853">WD repeat</keyword>
<comment type="pathway">
    <text evidence="1">Protein modification; peptidyl-diphthamide biosynthesis.</text>
</comment>
<dbReference type="GO" id="GO:0061685">
    <property type="term" value="F:diphthine methylesterase activity"/>
    <property type="evidence" value="ECO:0007669"/>
    <property type="project" value="UniProtKB-EC"/>
</dbReference>
<dbReference type="PROSITE" id="PS50082">
    <property type="entry name" value="WD_REPEATS_2"/>
    <property type="match status" value="1"/>
</dbReference>
<evidence type="ECO:0000256" key="3">
    <source>
        <dbReference type="ARBA" id="ARBA00022737"/>
    </source>
</evidence>
<reference evidence="9" key="1">
    <citation type="submission" date="2019-08" db="EMBL/GenBank/DDBJ databases">
        <title>The genome of the North American firefly Photinus pyralis.</title>
        <authorList>
            <consortium name="Photinus pyralis genome working group"/>
            <person name="Fallon T.R."/>
            <person name="Sander Lower S.E."/>
            <person name="Weng J.-K."/>
        </authorList>
    </citation>
    <scope>NUCLEOTIDE SEQUENCE</scope>
    <source>
        <strain evidence="9">TRF0915ILg1</strain>
        <tissue evidence="9">Whole body</tissue>
    </source>
</reference>
<dbReference type="Gene3D" id="2.130.10.10">
    <property type="entry name" value="YVTN repeat-like/Quinoprotein amine dehydrogenase"/>
    <property type="match status" value="1"/>
</dbReference>
<comment type="catalytic activity">
    <reaction evidence="7">
        <text>diphthine methyl ester-[translation elongation factor 2] + H2O = diphthine-[translation elongation factor 2] + methanol + H(+)</text>
        <dbReference type="Rhea" id="RHEA:42656"/>
        <dbReference type="Rhea" id="RHEA-COMP:10172"/>
        <dbReference type="Rhea" id="RHEA-COMP:10173"/>
        <dbReference type="ChEBI" id="CHEBI:15377"/>
        <dbReference type="ChEBI" id="CHEBI:15378"/>
        <dbReference type="ChEBI" id="CHEBI:17790"/>
        <dbReference type="ChEBI" id="CHEBI:79005"/>
        <dbReference type="ChEBI" id="CHEBI:82696"/>
        <dbReference type="EC" id="3.1.1.97"/>
    </reaction>
</comment>
<dbReference type="InterPro" id="IPR036322">
    <property type="entry name" value="WD40_repeat_dom_sf"/>
</dbReference>
<dbReference type="SUPFAM" id="SSF50978">
    <property type="entry name" value="WD40 repeat-like"/>
    <property type="match status" value="1"/>
</dbReference>
<evidence type="ECO:0000256" key="2">
    <source>
        <dbReference type="ARBA" id="ARBA00022574"/>
    </source>
</evidence>
<protein>
    <recommendedName>
        <fullName evidence="6">methylated diphthine methylhydrolase</fullName>
        <ecNumber evidence="6">3.1.1.97</ecNumber>
    </recommendedName>
</protein>
<accession>A0A8K0GBE2</accession>
<evidence type="ECO:0000256" key="7">
    <source>
        <dbReference type="ARBA" id="ARBA00047551"/>
    </source>
</evidence>
<comment type="caution">
    <text evidence="9">The sequence shown here is derived from an EMBL/GenBank/DDBJ whole genome shotgun (WGS) entry which is preliminary data.</text>
</comment>
<dbReference type="InterPro" id="IPR015943">
    <property type="entry name" value="WD40/YVTN_repeat-like_dom_sf"/>
</dbReference>
<dbReference type="InterPro" id="IPR001680">
    <property type="entry name" value="WD40_rpt"/>
</dbReference>
<dbReference type="Pfam" id="PF00400">
    <property type="entry name" value="WD40"/>
    <property type="match status" value="1"/>
</dbReference>
<evidence type="ECO:0000256" key="4">
    <source>
        <dbReference type="ARBA" id="ARBA00022801"/>
    </source>
</evidence>
<keyword evidence="3" id="KW-0677">Repeat</keyword>
<evidence type="ECO:0000256" key="8">
    <source>
        <dbReference type="PROSITE-ProRule" id="PRU00221"/>
    </source>
</evidence>
<dbReference type="EC" id="3.1.1.97" evidence="6"/>
<dbReference type="PROSITE" id="PS00678">
    <property type="entry name" value="WD_REPEATS_1"/>
    <property type="match status" value="1"/>
</dbReference>
<sequence length="384" mass="44151">MAEATLQNLYPSSNQINTLYTYDTVLSADSVEWCPHEPYQNFFVCGNYQLDESSKNKNTETPQKRLGRILLFSISPVNGLKLWQSLNTPGVLDQKWCHNQINGLSILGVVNSEKTLEIYKFKPQDKKLLKPLPVKFELELITSYKIVEADNSEVLMLSLDWSTGKYESQEPEIICSDSKGRWHKFMFDKTGKLILLESSFPMHSYEAWIAAFYYWNTNVFFTGADDSVLLKFDLRIGLDPVLENKTHTGGVTSIHSNAEKEHIIVTGCYDEYLRLWDIRSMKIPVGTLKMPGPLWRLKWDPFGSNYLLAACMSGGAHVVDGHNKDDLKIIESYYKHKNITYGVDWSHLNESEVNKFSYEGNRIISTCSFYDHLLCVTKLYVEDR</sequence>
<evidence type="ECO:0000313" key="10">
    <source>
        <dbReference type="Proteomes" id="UP000801492"/>
    </source>
</evidence>
<dbReference type="SMART" id="SM00320">
    <property type="entry name" value="WD40"/>
    <property type="match status" value="4"/>
</dbReference>
<keyword evidence="4" id="KW-0378">Hydrolase</keyword>
<proteinExistence type="inferred from homology"/>
<dbReference type="GO" id="GO:0017183">
    <property type="term" value="P:protein histidyl modification to diphthamide"/>
    <property type="evidence" value="ECO:0007669"/>
    <property type="project" value="TreeGrafter"/>
</dbReference>
<dbReference type="Proteomes" id="UP000801492">
    <property type="component" value="Unassembled WGS sequence"/>
</dbReference>
<dbReference type="PROSITE" id="PS50294">
    <property type="entry name" value="WD_REPEATS_REGION"/>
    <property type="match status" value="1"/>
</dbReference>
<dbReference type="PANTHER" id="PTHR46042">
    <property type="entry name" value="DIPHTHINE METHYLTRANSFERASE"/>
    <property type="match status" value="1"/>
</dbReference>
<dbReference type="AlphaFoldDB" id="A0A8K0GBE2"/>
<keyword evidence="10" id="KW-1185">Reference proteome</keyword>
<evidence type="ECO:0000256" key="1">
    <source>
        <dbReference type="ARBA" id="ARBA00005156"/>
    </source>
</evidence>
<organism evidence="9 10">
    <name type="scientific">Ignelater luminosus</name>
    <name type="common">Cucubano</name>
    <name type="synonym">Pyrophorus luminosus</name>
    <dbReference type="NCBI Taxonomy" id="2038154"/>
    <lineage>
        <taxon>Eukaryota</taxon>
        <taxon>Metazoa</taxon>
        <taxon>Ecdysozoa</taxon>
        <taxon>Arthropoda</taxon>
        <taxon>Hexapoda</taxon>
        <taxon>Insecta</taxon>
        <taxon>Pterygota</taxon>
        <taxon>Neoptera</taxon>
        <taxon>Endopterygota</taxon>
        <taxon>Coleoptera</taxon>
        <taxon>Polyphaga</taxon>
        <taxon>Elateriformia</taxon>
        <taxon>Elateroidea</taxon>
        <taxon>Elateridae</taxon>
        <taxon>Agrypninae</taxon>
        <taxon>Pyrophorini</taxon>
        <taxon>Ignelater</taxon>
    </lineage>
</organism>
<dbReference type="EMBL" id="VTPC01005736">
    <property type="protein sequence ID" value="KAF2895662.1"/>
    <property type="molecule type" value="Genomic_DNA"/>
</dbReference>
<dbReference type="PANTHER" id="PTHR46042:SF1">
    <property type="entry name" value="DIPHTHINE METHYLTRANSFERASE"/>
    <property type="match status" value="1"/>
</dbReference>